<comment type="similarity">
    <text evidence="1 3">Belongs to the short-chain dehydrogenases/reductases (SDR) family.</text>
</comment>
<gene>
    <name evidence="4" type="ORF">MMF94_06780</name>
</gene>
<dbReference type="EMBL" id="JAKXMK010000005">
    <property type="protein sequence ID" value="MCH6165379.1"/>
    <property type="molecule type" value="Genomic_DNA"/>
</dbReference>
<keyword evidence="5" id="KW-1185">Reference proteome</keyword>
<name>A0ABS9TA20_9PSEU</name>
<dbReference type="NCBIfam" id="NF006119">
    <property type="entry name" value="PRK08264.1-5"/>
    <property type="match status" value="1"/>
</dbReference>
<dbReference type="PANTHER" id="PTHR44196:SF1">
    <property type="entry name" value="DEHYDROGENASE_REDUCTASE SDR FAMILY MEMBER 7B"/>
    <property type="match status" value="1"/>
</dbReference>
<evidence type="ECO:0000256" key="1">
    <source>
        <dbReference type="ARBA" id="ARBA00006484"/>
    </source>
</evidence>
<dbReference type="SUPFAM" id="SSF51735">
    <property type="entry name" value="NAD(P)-binding Rossmann-fold domains"/>
    <property type="match status" value="1"/>
</dbReference>
<dbReference type="InterPro" id="IPR036291">
    <property type="entry name" value="NAD(P)-bd_dom_sf"/>
</dbReference>
<accession>A0ABS9TA20</accession>
<keyword evidence="2" id="KW-0560">Oxidoreductase</keyword>
<reference evidence="4 5" key="1">
    <citation type="submission" date="2022-03" db="EMBL/GenBank/DDBJ databases">
        <title>Pseudonocardia alaer sp. nov., a novel actinomycete isolated from reed forest soil.</title>
        <authorList>
            <person name="Wang L."/>
        </authorList>
    </citation>
    <scope>NUCLEOTIDE SEQUENCE [LARGE SCALE GENOMIC DNA]</scope>
    <source>
        <strain evidence="4 5">Y-16303</strain>
    </source>
</reference>
<dbReference type="PRINTS" id="PR00080">
    <property type="entry name" value="SDRFAMILY"/>
</dbReference>
<dbReference type="InterPro" id="IPR002347">
    <property type="entry name" value="SDR_fam"/>
</dbReference>
<dbReference type="PROSITE" id="PS00061">
    <property type="entry name" value="ADH_SHORT"/>
    <property type="match status" value="1"/>
</dbReference>
<dbReference type="InterPro" id="IPR020904">
    <property type="entry name" value="Sc_DH/Rdtase_CS"/>
</dbReference>
<evidence type="ECO:0000313" key="5">
    <source>
        <dbReference type="Proteomes" id="UP001299970"/>
    </source>
</evidence>
<dbReference type="Proteomes" id="UP001299970">
    <property type="component" value="Unassembled WGS sequence"/>
</dbReference>
<dbReference type="PANTHER" id="PTHR44196">
    <property type="entry name" value="DEHYDROGENASE/REDUCTASE SDR FAMILY MEMBER 7B"/>
    <property type="match status" value="1"/>
</dbReference>
<evidence type="ECO:0000256" key="2">
    <source>
        <dbReference type="ARBA" id="ARBA00023002"/>
    </source>
</evidence>
<organism evidence="4 5">
    <name type="scientific">Pseudonocardia alaniniphila</name>
    <dbReference type="NCBI Taxonomy" id="75291"/>
    <lineage>
        <taxon>Bacteria</taxon>
        <taxon>Bacillati</taxon>
        <taxon>Actinomycetota</taxon>
        <taxon>Actinomycetes</taxon>
        <taxon>Pseudonocardiales</taxon>
        <taxon>Pseudonocardiaceae</taxon>
        <taxon>Pseudonocardia</taxon>
    </lineage>
</organism>
<comment type="caution">
    <text evidence="4">The sequence shown here is derived from an EMBL/GenBank/DDBJ whole genome shotgun (WGS) entry which is preliminary data.</text>
</comment>
<proteinExistence type="inferred from homology"/>
<evidence type="ECO:0000256" key="3">
    <source>
        <dbReference type="RuleBase" id="RU000363"/>
    </source>
</evidence>
<sequence>MDIQNSVAVVTGANRGLGRHFAAELVKRGAKVYAGARNPSSIDLPDVVPLQIDITDPESVAAAAATASDATLLINNVGIDTHTELLDGDLDDIRQELETHLFGTLRATRAFVPVIEANGGGGVLNVLSVLSWVHIPQSEAYSVGKAASWAMTNSVRTRLAPKGIRVTALHAGYLDTDMAAHIDGPKNDPAVVAALALDGVQEGAYEVLADEISKNVRAGLSADLTALYPQLTAPQA</sequence>
<dbReference type="Pfam" id="PF00106">
    <property type="entry name" value="adh_short"/>
    <property type="match status" value="1"/>
</dbReference>
<dbReference type="PRINTS" id="PR00081">
    <property type="entry name" value="GDHRDH"/>
</dbReference>
<evidence type="ECO:0000313" key="4">
    <source>
        <dbReference type="EMBL" id="MCH6165379.1"/>
    </source>
</evidence>
<dbReference type="Gene3D" id="3.40.50.720">
    <property type="entry name" value="NAD(P)-binding Rossmann-like Domain"/>
    <property type="match status" value="1"/>
</dbReference>
<dbReference type="RefSeq" id="WP_241035414.1">
    <property type="nucleotide sequence ID" value="NZ_BAAAJF010000023.1"/>
</dbReference>
<protein>
    <submittedName>
        <fullName evidence="4">SDR family oxidoreductase</fullName>
    </submittedName>
</protein>